<evidence type="ECO:0000313" key="3">
    <source>
        <dbReference type="Proteomes" id="UP001516400"/>
    </source>
</evidence>
<sequence>MNENRDGIENPNINKLDGPSTSRVEIAQRTNETSPSSSVLQLASASNSSKNPSDNLSLVTPEDIQPHPKIAGSLKRKIEEQTARRQKINRIKTTKRGALAEKQNISQNIPKQDPKKKRKDDSDSEGSFQNDENESGPEKISEEEIDETRQPAGKDWILVIYKGKKQRYVRQILATTASGEYKVNSAKQNDNNKFKWPETEDISNMDSKQIELFSYKNDR</sequence>
<dbReference type="EMBL" id="JABFTP020000185">
    <property type="protein sequence ID" value="KAL3285981.1"/>
    <property type="molecule type" value="Genomic_DNA"/>
</dbReference>
<proteinExistence type="predicted"/>
<reference evidence="2 3" key="1">
    <citation type="journal article" date="2021" name="BMC Biol.">
        <title>Horizontally acquired antibacterial genes associated with adaptive radiation of ladybird beetles.</title>
        <authorList>
            <person name="Li H.S."/>
            <person name="Tang X.F."/>
            <person name="Huang Y.H."/>
            <person name="Xu Z.Y."/>
            <person name="Chen M.L."/>
            <person name="Du X.Y."/>
            <person name="Qiu B.Y."/>
            <person name="Chen P.T."/>
            <person name="Zhang W."/>
            <person name="Slipinski A."/>
            <person name="Escalona H.E."/>
            <person name="Waterhouse R.M."/>
            <person name="Zwick A."/>
            <person name="Pang H."/>
        </authorList>
    </citation>
    <scope>NUCLEOTIDE SEQUENCE [LARGE SCALE GENOMIC DNA]</scope>
    <source>
        <strain evidence="2">SYSU2018</strain>
    </source>
</reference>
<feature type="compositionally biased region" description="Basic residues" evidence="1">
    <location>
        <begin position="84"/>
        <end position="95"/>
    </location>
</feature>
<gene>
    <name evidence="2" type="ORF">HHI36_000495</name>
</gene>
<dbReference type="AlphaFoldDB" id="A0ABD2P589"/>
<organism evidence="2 3">
    <name type="scientific">Cryptolaemus montrouzieri</name>
    <dbReference type="NCBI Taxonomy" id="559131"/>
    <lineage>
        <taxon>Eukaryota</taxon>
        <taxon>Metazoa</taxon>
        <taxon>Ecdysozoa</taxon>
        <taxon>Arthropoda</taxon>
        <taxon>Hexapoda</taxon>
        <taxon>Insecta</taxon>
        <taxon>Pterygota</taxon>
        <taxon>Neoptera</taxon>
        <taxon>Endopterygota</taxon>
        <taxon>Coleoptera</taxon>
        <taxon>Polyphaga</taxon>
        <taxon>Cucujiformia</taxon>
        <taxon>Coccinelloidea</taxon>
        <taxon>Coccinellidae</taxon>
        <taxon>Scymninae</taxon>
        <taxon>Scymnini</taxon>
        <taxon>Cryptolaemus</taxon>
    </lineage>
</organism>
<evidence type="ECO:0000256" key="1">
    <source>
        <dbReference type="SAM" id="MobiDB-lite"/>
    </source>
</evidence>
<feature type="region of interest" description="Disordered" evidence="1">
    <location>
        <begin position="1"/>
        <end position="149"/>
    </location>
</feature>
<comment type="caution">
    <text evidence="2">The sequence shown here is derived from an EMBL/GenBank/DDBJ whole genome shotgun (WGS) entry which is preliminary data.</text>
</comment>
<accession>A0ABD2P589</accession>
<protein>
    <submittedName>
        <fullName evidence="2">Uncharacterized protein</fullName>
    </submittedName>
</protein>
<name>A0ABD2P589_9CUCU</name>
<dbReference type="Proteomes" id="UP001516400">
    <property type="component" value="Unassembled WGS sequence"/>
</dbReference>
<feature type="compositionally biased region" description="Polar residues" evidence="1">
    <location>
        <begin position="19"/>
        <end position="58"/>
    </location>
</feature>
<keyword evidence="3" id="KW-1185">Reference proteome</keyword>
<evidence type="ECO:0000313" key="2">
    <source>
        <dbReference type="EMBL" id="KAL3285981.1"/>
    </source>
</evidence>